<feature type="signal peptide" evidence="2">
    <location>
        <begin position="1"/>
        <end position="21"/>
    </location>
</feature>
<name>A0A4R2TBN3_9PAST</name>
<evidence type="ECO:0000313" key="3">
    <source>
        <dbReference type="EMBL" id="TCP92162.1"/>
    </source>
</evidence>
<evidence type="ECO:0000256" key="2">
    <source>
        <dbReference type="SAM" id="SignalP"/>
    </source>
</evidence>
<dbReference type="OrthoDB" id="5690813at2"/>
<feature type="compositionally biased region" description="Polar residues" evidence="1">
    <location>
        <begin position="67"/>
        <end position="80"/>
    </location>
</feature>
<dbReference type="Proteomes" id="UP000295763">
    <property type="component" value="Unassembled WGS sequence"/>
</dbReference>
<dbReference type="RefSeq" id="WP_131978299.1">
    <property type="nucleotide sequence ID" value="NZ_SLYB01000025.1"/>
</dbReference>
<proteinExistence type="predicted"/>
<organism evidence="3 4">
    <name type="scientific">Cricetibacter osteomyelitidis</name>
    <dbReference type="NCBI Taxonomy" id="1521931"/>
    <lineage>
        <taxon>Bacteria</taxon>
        <taxon>Pseudomonadati</taxon>
        <taxon>Pseudomonadota</taxon>
        <taxon>Gammaproteobacteria</taxon>
        <taxon>Pasteurellales</taxon>
        <taxon>Pasteurellaceae</taxon>
        <taxon>Cricetibacter</taxon>
    </lineage>
</organism>
<sequence>MKKLSLTTLLFALLLTVGCTSQPKNQPQMALDMKTVNEYNAKVASGNTVPPSQRNKAQKEVDYPLNASDSRPRAQTTRVSQPNIAIVPSFGYYHHSGRYWRYW</sequence>
<feature type="chain" id="PRO_5020210558" description="Lipoprotein" evidence="2">
    <location>
        <begin position="22"/>
        <end position="103"/>
    </location>
</feature>
<evidence type="ECO:0000256" key="1">
    <source>
        <dbReference type="SAM" id="MobiDB-lite"/>
    </source>
</evidence>
<feature type="compositionally biased region" description="Polar residues" evidence="1">
    <location>
        <begin position="45"/>
        <end position="55"/>
    </location>
</feature>
<keyword evidence="2" id="KW-0732">Signal</keyword>
<gene>
    <name evidence="3" type="ORF">EDC44_1254</name>
</gene>
<keyword evidence="4" id="KW-1185">Reference proteome</keyword>
<evidence type="ECO:0000313" key="4">
    <source>
        <dbReference type="Proteomes" id="UP000295763"/>
    </source>
</evidence>
<dbReference type="AlphaFoldDB" id="A0A4R2TBN3"/>
<dbReference type="EMBL" id="SLYB01000025">
    <property type="protein sequence ID" value="TCP92162.1"/>
    <property type="molecule type" value="Genomic_DNA"/>
</dbReference>
<dbReference type="PROSITE" id="PS51257">
    <property type="entry name" value="PROKAR_LIPOPROTEIN"/>
    <property type="match status" value="1"/>
</dbReference>
<evidence type="ECO:0008006" key="5">
    <source>
        <dbReference type="Google" id="ProtNLM"/>
    </source>
</evidence>
<accession>A0A4R2TBN3</accession>
<reference evidence="3 4" key="1">
    <citation type="submission" date="2019-03" db="EMBL/GenBank/DDBJ databases">
        <title>Genomic Encyclopedia of Type Strains, Phase IV (KMG-IV): sequencing the most valuable type-strain genomes for metagenomic binning, comparative biology and taxonomic classification.</title>
        <authorList>
            <person name="Goeker M."/>
        </authorList>
    </citation>
    <scope>NUCLEOTIDE SEQUENCE [LARGE SCALE GENOMIC DNA]</scope>
    <source>
        <strain evidence="3 4">DSM 28404</strain>
    </source>
</reference>
<feature type="region of interest" description="Disordered" evidence="1">
    <location>
        <begin position="44"/>
        <end position="80"/>
    </location>
</feature>
<protein>
    <recommendedName>
        <fullName evidence="5">Lipoprotein</fullName>
    </recommendedName>
</protein>
<comment type="caution">
    <text evidence="3">The sequence shown here is derived from an EMBL/GenBank/DDBJ whole genome shotgun (WGS) entry which is preliminary data.</text>
</comment>